<dbReference type="PANTHER" id="PTHR43133">
    <property type="entry name" value="RNA POLYMERASE ECF-TYPE SIGMA FACTO"/>
    <property type="match status" value="1"/>
</dbReference>
<evidence type="ECO:0000259" key="6">
    <source>
        <dbReference type="Pfam" id="PF04542"/>
    </source>
</evidence>
<dbReference type="KEGG" id="camu:CA2015_0455"/>
<dbReference type="Pfam" id="PF08281">
    <property type="entry name" value="Sigma70_r4_2"/>
    <property type="match status" value="1"/>
</dbReference>
<keyword evidence="5" id="KW-0804">Transcription</keyword>
<dbReference type="STRING" id="320787.CA2015_0455"/>
<keyword evidence="4" id="KW-0238">DNA-binding</keyword>
<dbReference type="GO" id="GO:0003677">
    <property type="term" value="F:DNA binding"/>
    <property type="evidence" value="ECO:0007669"/>
    <property type="project" value="UniProtKB-KW"/>
</dbReference>
<comment type="similarity">
    <text evidence="1">Belongs to the sigma-70 factor family. ECF subfamily.</text>
</comment>
<dbReference type="EMBL" id="CP012040">
    <property type="protein sequence ID" value="AKP49925.1"/>
    <property type="molecule type" value="Genomic_DNA"/>
</dbReference>
<dbReference type="InterPro" id="IPR013324">
    <property type="entry name" value="RNA_pol_sigma_r3/r4-like"/>
</dbReference>
<dbReference type="SUPFAM" id="SSF88946">
    <property type="entry name" value="Sigma2 domain of RNA polymerase sigma factors"/>
    <property type="match status" value="1"/>
</dbReference>
<organism evidence="8 9">
    <name type="scientific">Cyclobacterium amurskyense</name>
    <dbReference type="NCBI Taxonomy" id="320787"/>
    <lineage>
        <taxon>Bacteria</taxon>
        <taxon>Pseudomonadati</taxon>
        <taxon>Bacteroidota</taxon>
        <taxon>Cytophagia</taxon>
        <taxon>Cytophagales</taxon>
        <taxon>Cyclobacteriaceae</taxon>
        <taxon>Cyclobacterium</taxon>
    </lineage>
</organism>
<evidence type="ECO:0000259" key="7">
    <source>
        <dbReference type="Pfam" id="PF08281"/>
    </source>
</evidence>
<name>A0A0H4P9V1_9BACT</name>
<keyword evidence="9" id="KW-1185">Reference proteome</keyword>
<evidence type="ECO:0000256" key="5">
    <source>
        <dbReference type="ARBA" id="ARBA00023163"/>
    </source>
</evidence>
<dbReference type="InterPro" id="IPR036388">
    <property type="entry name" value="WH-like_DNA-bd_sf"/>
</dbReference>
<evidence type="ECO:0000313" key="8">
    <source>
        <dbReference type="EMBL" id="AKP49925.1"/>
    </source>
</evidence>
<dbReference type="Proteomes" id="UP000036520">
    <property type="component" value="Chromosome"/>
</dbReference>
<feature type="domain" description="RNA polymerase sigma factor 70 region 4 type 2" evidence="7">
    <location>
        <begin position="130"/>
        <end position="182"/>
    </location>
</feature>
<dbReference type="OrthoDB" id="9780326at2"/>
<reference evidence="8 9" key="1">
    <citation type="submission" date="2015-07" db="EMBL/GenBank/DDBJ databases">
        <authorList>
            <person name="Kim K.M."/>
        </authorList>
    </citation>
    <scope>NUCLEOTIDE SEQUENCE [LARGE SCALE GENOMIC DNA]</scope>
    <source>
        <strain evidence="8 9">KCTC 12363</strain>
    </source>
</reference>
<dbReference type="InterPro" id="IPR013325">
    <property type="entry name" value="RNA_pol_sigma_r2"/>
</dbReference>
<protein>
    <submittedName>
        <fullName evidence="8">RNA polymerase ECF-type sigma factor</fullName>
    </submittedName>
</protein>
<dbReference type="CDD" id="cd06171">
    <property type="entry name" value="Sigma70_r4"/>
    <property type="match status" value="1"/>
</dbReference>
<dbReference type="GO" id="GO:0016987">
    <property type="term" value="F:sigma factor activity"/>
    <property type="evidence" value="ECO:0007669"/>
    <property type="project" value="UniProtKB-KW"/>
</dbReference>
<dbReference type="InterPro" id="IPR007627">
    <property type="entry name" value="RNA_pol_sigma70_r2"/>
</dbReference>
<evidence type="ECO:0000256" key="3">
    <source>
        <dbReference type="ARBA" id="ARBA00023082"/>
    </source>
</evidence>
<sequence>MNKINPDDQIIQRAQKGDPIAQGLLVKSWYKRVFNYSLRILGDYDAAMEVSQQTFITVWLKLPALKDAAKFQTWLYTILHNHCLGERRKTTNRRYESINSSSEAKGDFRADYISPSGDPESLMMDQELRLCLEKGVMELPEEQRSVLIMKEFEGLKFREIAEILGESENTVKSRLYYAFKHLRKYLNKMNINQNSFGYGE</sequence>
<evidence type="ECO:0000256" key="1">
    <source>
        <dbReference type="ARBA" id="ARBA00010641"/>
    </source>
</evidence>
<dbReference type="RefSeq" id="WP_048640412.1">
    <property type="nucleotide sequence ID" value="NZ_CP012040.1"/>
</dbReference>
<accession>A0A0H4P9V1</accession>
<dbReference type="Gene3D" id="1.10.10.10">
    <property type="entry name" value="Winged helix-like DNA-binding domain superfamily/Winged helix DNA-binding domain"/>
    <property type="match status" value="1"/>
</dbReference>
<dbReference type="Pfam" id="PF04542">
    <property type="entry name" value="Sigma70_r2"/>
    <property type="match status" value="1"/>
</dbReference>
<dbReference type="PANTHER" id="PTHR43133:SF8">
    <property type="entry name" value="RNA POLYMERASE SIGMA FACTOR HI_1459-RELATED"/>
    <property type="match status" value="1"/>
</dbReference>
<keyword evidence="3" id="KW-0731">Sigma factor</keyword>
<evidence type="ECO:0000256" key="2">
    <source>
        <dbReference type="ARBA" id="ARBA00023015"/>
    </source>
</evidence>
<feature type="domain" description="RNA polymerase sigma-70 region 2" evidence="6">
    <location>
        <begin position="25"/>
        <end position="91"/>
    </location>
</feature>
<dbReference type="GO" id="GO:0006352">
    <property type="term" value="P:DNA-templated transcription initiation"/>
    <property type="evidence" value="ECO:0007669"/>
    <property type="project" value="InterPro"/>
</dbReference>
<dbReference type="InterPro" id="IPR039425">
    <property type="entry name" value="RNA_pol_sigma-70-like"/>
</dbReference>
<gene>
    <name evidence="8" type="ORF">CA2015_0455</name>
</gene>
<keyword evidence="2" id="KW-0805">Transcription regulation</keyword>
<dbReference type="InterPro" id="IPR013249">
    <property type="entry name" value="RNA_pol_sigma70_r4_t2"/>
</dbReference>
<evidence type="ECO:0000313" key="9">
    <source>
        <dbReference type="Proteomes" id="UP000036520"/>
    </source>
</evidence>
<dbReference type="AlphaFoldDB" id="A0A0H4P9V1"/>
<proteinExistence type="inferred from homology"/>
<dbReference type="InterPro" id="IPR014284">
    <property type="entry name" value="RNA_pol_sigma-70_dom"/>
</dbReference>
<dbReference type="SUPFAM" id="SSF88659">
    <property type="entry name" value="Sigma3 and sigma4 domains of RNA polymerase sigma factors"/>
    <property type="match status" value="1"/>
</dbReference>
<evidence type="ECO:0000256" key="4">
    <source>
        <dbReference type="ARBA" id="ARBA00023125"/>
    </source>
</evidence>
<dbReference type="NCBIfam" id="TIGR02937">
    <property type="entry name" value="sigma70-ECF"/>
    <property type="match status" value="1"/>
</dbReference>
<dbReference type="Gene3D" id="1.10.1740.10">
    <property type="match status" value="1"/>
</dbReference>